<dbReference type="EMBL" id="NBTY01000053">
    <property type="protein sequence ID" value="OTP77389.1"/>
    <property type="molecule type" value="Genomic_DNA"/>
</dbReference>
<evidence type="ECO:0000313" key="2">
    <source>
        <dbReference type="Proteomes" id="UP000194546"/>
    </source>
</evidence>
<name>A0A242N134_CABSO</name>
<comment type="caution">
    <text evidence="1">The sequence shown here is derived from an EMBL/GenBank/DDBJ whole genome shotgun (WGS) entry which is preliminary data.</text>
</comment>
<protein>
    <submittedName>
        <fullName evidence="1">Uncharacterized protein</fullName>
    </submittedName>
</protein>
<evidence type="ECO:0000313" key="1">
    <source>
        <dbReference type="EMBL" id="OTP77389.1"/>
    </source>
</evidence>
<accession>A0A242N134</accession>
<sequence>MAVGSGIKHDLSCAFSPREPIIAHIQNTPTHKQRFCGFSGRIKKPARRRVR</sequence>
<dbReference type="AlphaFoldDB" id="A0A242N134"/>
<proteinExistence type="predicted"/>
<reference evidence="1 2" key="1">
    <citation type="submission" date="2017-03" db="EMBL/GenBank/DDBJ databases">
        <title>Genome analysis of strain PAMC 26510.</title>
        <authorList>
            <person name="Oh H.-M."/>
            <person name="Yang J.-A."/>
        </authorList>
    </citation>
    <scope>NUCLEOTIDE SEQUENCE [LARGE SCALE GENOMIC DNA]</scope>
    <source>
        <strain evidence="1 2">PAMC 26510</strain>
    </source>
</reference>
<organism evidence="1 2">
    <name type="scientific">Caballeronia sordidicola</name>
    <name type="common">Burkholderia sordidicola</name>
    <dbReference type="NCBI Taxonomy" id="196367"/>
    <lineage>
        <taxon>Bacteria</taxon>
        <taxon>Pseudomonadati</taxon>
        <taxon>Pseudomonadota</taxon>
        <taxon>Betaproteobacteria</taxon>
        <taxon>Burkholderiales</taxon>
        <taxon>Burkholderiaceae</taxon>
        <taxon>Caballeronia</taxon>
    </lineage>
</organism>
<dbReference type="Proteomes" id="UP000194546">
    <property type="component" value="Unassembled WGS sequence"/>
</dbReference>
<gene>
    <name evidence="1" type="ORF">PAMC26510_09350</name>
</gene>